<sequence length="163" mass="18308">MQSNTYLKYAKIKGEATASGFKDMITLLSVDWSVGREITAFTGTQQDREASSARLYDMTITKLQDKASTLLFREATIGKGETAEFYVTKQGGGQVEEIMKIELTNAMISNYSVSIQDDRPIETITISYTEMEMTVHPTNDENMLQPKLVYKYSGVYGHSTNQE</sequence>
<dbReference type="Gene3D" id="2.30.110.20">
    <property type="entry name" value="Hcp1-like"/>
    <property type="match status" value="1"/>
</dbReference>
<dbReference type="Proteomes" id="UP000738517">
    <property type="component" value="Unassembled WGS sequence"/>
</dbReference>
<dbReference type="InterPro" id="IPR053165">
    <property type="entry name" value="HSI-I_assembly_Hcp1"/>
</dbReference>
<keyword evidence="2" id="KW-1185">Reference proteome</keyword>
<reference evidence="1 2" key="1">
    <citation type="journal article" date="2017" name="Int. J. Syst. Evol. Microbiol.">
        <title>Photobacterium alginatilyticum sp. nov., a marine bacterium isolated from bottom seawater.</title>
        <authorList>
            <person name="Wang X."/>
            <person name="Wang Y."/>
            <person name="Yang X."/>
            <person name="Sun H."/>
            <person name="Li B."/>
            <person name="Zhang X.H."/>
        </authorList>
    </citation>
    <scope>NUCLEOTIDE SEQUENCE [LARGE SCALE GENOMIC DNA]</scope>
    <source>
        <strain evidence="1 2">P03D4</strain>
    </source>
</reference>
<dbReference type="PANTHER" id="PTHR36152:SF1">
    <property type="entry name" value="UBIQUITIN-LIKE DOMAIN-CONTAINING PROTEIN"/>
    <property type="match status" value="1"/>
</dbReference>
<comment type="caution">
    <text evidence="1">The sequence shown here is derived from an EMBL/GenBank/DDBJ whole genome shotgun (WGS) entry which is preliminary data.</text>
</comment>
<dbReference type="RefSeq" id="WP_160658105.1">
    <property type="nucleotide sequence ID" value="NZ_RSEJ01000041.1"/>
</dbReference>
<proteinExistence type="predicted"/>
<evidence type="ECO:0000313" key="1">
    <source>
        <dbReference type="EMBL" id="NBI55970.1"/>
    </source>
</evidence>
<dbReference type="EMBL" id="RSEJ01000041">
    <property type="protein sequence ID" value="NBI55970.1"/>
    <property type="molecule type" value="Genomic_DNA"/>
</dbReference>
<gene>
    <name evidence="1" type="ORF">EIZ48_26020</name>
</gene>
<dbReference type="InterPro" id="IPR008514">
    <property type="entry name" value="T6SS_Hcp"/>
</dbReference>
<dbReference type="Pfam" id="PF05638">
    <property type="entry name" value="T6SS_HCP"/>
    <property type="match status" value="1"/>
</dbReference>
<dbReference type="SUPFAM" id="SSF141452">
    <property type="entry name" value="Hcp1-like"/>
    <property type="match status" value="1"/>
</dbReference>
<dbReference type="PANTHER" id="PTHR36152">
    <property type="entry name" value="CYTOPLASMIC PROTEIN-RELATED"/>
    <property type="match status" value="1"/>
</dbReference>
<protein>
    <submittedName>
        <fullName evidence="1">Type VI secretion system tube protein Hcp</fullName>
    </submittedName>
</protein>
<dbReference type="InterPro" id="IPR036624">
    <property type="entry name" value="Hcp1-lik_sf"/>
</dbReference>
<accession>A0ABW9YQD6</accession>
<evidence type="ECO:0000313" key="2">
    <source>
        <dbReference type="Proteomes" id="UP000738517"/>
    </source>
</evidence>
<organism evidence="1 2">
    <name type="scientific">Photobacterium alginatilyticum</name>
    <dbReference type="NCBI Taxonomy" id="1775171"/>
    <lineage>
        <taxon>Bacteria</taxon>
        <taxon>Pseudomonadati</taxon>
        <taxon>Pseudomonadota</taxon>
        <taxon>Gammaproteobacteria</taxon>
        <taxon>Vibrionales</taxon>
        <taxon>Vibrionaceae</taxon>
        <taxon>Photobacterium</taxon>
    </lineage>
</organism>
<name>A0ABW9YQD6_9GAMM</name>